<evidence type="ECO:0000313" key="1">
    <source>
        <dbReference type="EMBL" id="GAB77123.1"/>
    </source>
</evidence>
<dbReference type="Proteomes" id="UP000008495">
    <property type="component" value="Unassembled WGS sequence"/>
</dbReference>
<name>K6V4P9_9MICO</name>
<accession>K6V4P9</accession>
<dbReference type="EMBL" id="BAGZ01000005">
    <property type="protein sequence ID" value="GAB77123.1"/>
    <property type="molecule type" value="Genomic_DNA"/>
</dbReference>
<gene>
    <name evidence="1" type="ORF">AUCHE_05_00270</name>
</gene>
<reference evidence="1 2" key="1">
    <citation type="submission" date="2012-08" db="EMBL/GenBank/DDBJ databases">
        <title>Whole genome shotgun sequence of Austwickia chelonae NBRC 105200.</title>
        <authorList>
            <person name="Yoshida I."/>
            <person name="Hosoyama A."/>
            <person name="Tsuchikane K."/>
            <person name="Katsumata H."/>
            <person name="Ando Y."/>
            <person name="Ohji S."/>
            <person name="Hamada M."/>
            <person name="Tamura T."/>
            <person name="Yamazoe A."/>
            <person name="Yamazaki S."/>
            <person name="Fujita N."/>
        </authorList>
    </citation>
    <scope>NUCLEOTIDE SEQUENCE [LARGE SCALE GENOMIC DNA]</scope>
    <source>
        <strain evidence="1 2">NBRC 105200</strain>
    </source>
</reference>
<organism evidence="1 2">
    <name type="scientific">Austwickia chelonae NBRC 105200</name>
    <dbReference type="NCBI Taxonomy" id="1184607"/>
    <lineage>
        <taxon>Bacteria</taxon>
        <taxon>Bacillati</taxon>
        <taxon>Actinomycetota</taxon>
        <taxon>Actinomycetes</taxon>
        <taxon>Micrococcales</taxon>
        <taxon>Dermatophilaceae</taxon>
        <taxon>Austwickia</taxon>
    </lineage>
</organism>
<protein>
    <submittedName>
        <fullName evidence="1">Uncharacterized protein</fullName>
    </submittedName>
</protein>
<dbReference type="AlphaFoldDB" id="K6V4P9"/>
<evidence type="ECO:0000313" key="2">
    <source>
        <dbReference type="Proteomes" id="UP000008495"/>
    </source>
</evidence>
<proteinExistence type="predicted"/>
<keyword evidence="2" id="KW-1185">Reference proteome</keyword>
<comment type="caution">
    <text evidence="1">The sequence shown here is derived from an EMBL/GenBank/DDBJ whole genome shotgun (WGS) entry which is preliminary data.</text>
</comment>
<sequence length="70" mass="7559">MTESSGPVPMAQAITHATHQLNYEAGKPFDTFSFIKASARTYPDAFGADLINKASSFFGKKTSGRPDLYA</sequence>